<keyword evidence="2" id="KW-1133">Transmembrane helix</keyword>
<evidence type="ECO:0000256" key="1">
    <source>
        <dbReference type="SAM" id="MobiDB-lite"/>
    </source>
</evidence>
<dbReference type="InterPro" id="IPR010773">
    <property type="entry name" value="Mycophage_PG1_Gp7"/>
</dbReference>
<reference evidence="3 4" key="1">
    <citation type="submission" date="2022-11" db="EMBL/GenBank/DDBJ databases">
        <title>Genome Sequencing of Nocardia sp. ON39_IFM12276 and assembly.</title>
        <authorList>
            <person name="Shimojima M."/>
            <person name="Toyokawa M."/>
            <person name="Uesaka K."/>
        </authorList>
    </citation>
    <scope>NUCLEOTIDE SEQUENCE [LARGE SCALE GENOMIC DNA]</scope>
    <source>
        <strain evidence="3 4">IFM 12276</strain>
    </source>
</reference>
<dbReference type="Pfam" id="PF07098">
    <property type="entry name" value="DUF1360"/>
    <property type="match status" value="1"/>
</dbReference>
<proteinExistence type="predicted"/>
<accession>A0ABM8CVI7</accession>
<feature type="region of interest" description="Disordered" evidence="1">
    <location>
        <begin position="92"/>
        <end position="114"/>
    </location>
</feature>
<keyword evidence="2" id="KW-0472">Membrane</keyword>
<organism evidence="3 4">
    <name type="scientific">Nocardia sputorum</name>
    <dbReference type="NCBI Taxonomy" id="2984338"/>
    <lineage>
        <taxon>Bacteria</taxon>
        <taxon>Bacillati</taxon>
        <taxon>Actinomycetota</taxon>
        <taxon>Actinomycetes</taxon>
        <taxon>Mycobacteriales</taxon>
        <taxon>Nocardiaceae</taxon>
        <taxon>Nocardia</taxon>
    </lineage>
</organism>
<name>A0ABM8CVI7_9NOCA</name>
<feature type="region of interest" description="Disordered" evidence="1">
    <location>
        <begin position="1"/>
        <end position="21"/>
    </location>
</feature>
<gene>
    <name evidence="3" type="ORF">IFM12276_20080</name>
</gene>
<dbReference type="EMBL" id="AP026978">
    <property type="protein sequence ID" value="BDT98979.1"/>
    <property type="molecule type" value="Genomic_DNA"/>
</dbReference>
<evidence type="ECO:0000313" key="3">
    <source>
        <dbReference type="EMBL" id="BDT98979.1"/>
    </source>
</evidence>
<evidence type="ECO:0008006" key="5">
    <source>
        <dbReference type="Google" id="ProtNLM"/>
    </source>
</evidence>
<protein>
    <recommendedName>
        <fullName evidence="5">DUF1360 domain-containing protein</fullName>
    </recommendedName>
</protein>
<dbReference type="Proteomes" id="UP001317870">
    <property type="component" value="Chromosome"/>
</dbReference>
<sequence>MPEEANDATNAFDHSRRARSVSVMTDNPRSLRGYVATIVAYVTVIAAVALLGGVTGRKLPGAMSVGDLVVTAFAAHKLSRLGTKASVTAPVRAPFTRPGSHDGGPGEVAEEPKAREGVAHSIGELLSCPFCFDVWVVTGLTIGHVFAPRATRVVTDAAAALAGADFLHLAYATAQQIAEGELPAPAPR</sequence>
<keyword evidence="2" id="KW-0812">Transmembrane</keyword>
<feature type="transmembrane region" description="Helical" evidence="2">
    <location>
        <begin position="34"/>
        <end position="54"/>
    </location>
</feature>
<evidence type="ECO:0000313" key="4">
    <source>
        <dbReference type="Proteomes" id="UP001317870"/>
    </source>
</evidence>
<keyword evidence="4" id="KW-1185">Reference proteome</keyword>
<evidence type="ECO:0000256" key="2">
    <source>
        <dbReference type="SAM" id="Phobius"/>
    </source>
</evidence>